<sequence>MEMLVFFDLPQWFAFCPLSTSGISWRNPFTNRHFSSDIKDALTHLLQKSSDGDGQVNSYNSCITTATSALYENLAAVSYHNPSVPSISSVILTLTLMNVAMLFGDIFAASLPRYFPKTRVGYVYRFLYEFSLCIFMLGCVGSPLFFPIVVAIMTFLCARKKISTFPSYDRSNSNNLTFISNVRSLTSACTFVSSVLISYFFQENGTKHIQPMDMGVVAIIFTSALVHKSCKGIHRKFNFWRSFTYTKYSLLLGIIRCIANSISNYKVPVVEYGKHWNFFFTITLVFLALDIILGLTKSAMLAAFLGIASSIGSEIIRYTWKLDEILLNLPRTGFFSSNKEGLLGSMELISFALVFVGIGRLIHVLLDGLQRISSVPKRNTMGFLFSLSIFGSGLLFIYSAKLYEIWTGIAVCRALEKDIPTY</sequence>
<evidence type="ECO:0000256" key="1">
    <source>
        <dbReference type="ARBA" id="ARBA00004141"/>
    </source>
</evidence>
<feature type="transmembrane region" description="Helical" evidence="5">
    <location>
        <begin position="348"/>
        <end position="369"/>
    </location>
</feature>
<organism evidence="6 7">
    <name type="scientific">Cardiosporidium cionae</name>
    <dbReference type="NCBI Taxonomy" id="476202"/>
    <lineage>
        <taxon>Eukaryota</taxon>
        <taxon>Sar</taxon>
        <taxon>Alveolata</taxon>
        <taxon>Apicomplexa</taxon>
        <taxon>Aconoidasida</taxon>
        <taxon>Nephromycida</taxon>
        <taxon>Cardiosporidium</taxon>
    </lineage>
</organism>
<proteinExistence type="predicted"/>
<feature type="transmembrane region" description="Helical" evidence="5">
    <location>
        <begin position="127"/>
        <end position="157"/>
    </location>
</feature>
<evidence type="ECO:0000313" key="7">
    <source>
        <dbReference type="Proteomes" id="UP000823046"/>
    </source>
</evidence>
<feature type="transmembrane region" description="Helical" evidence="5">
    <location>
        <begin position="178"/>
        <end position="202"/>
    </location>
</feature>
<reference evidence="6 7" key="1">
    <citation type="journal article" date="2020" name="bioRxiv">
        <title>Metabolic contributions of an alphaproteobacterial endosymbiont in the apicomplexan Cardiosporidium cionae.</title>
        <authorList>
            <person name="Hunter E.S."/>
            <person name="Paight C.J."/>
            <person name="Lane C.E."/>
        </authorList>
    </citation>
    <scope>NUCLEOTIDE SEQUENCE [LARGE SCALE GENOMIC DNA]</scope>
    <source>
        <strain evidence="6">ESH_2018</strain>
    </source>
</reference>
<evidence type="ECO:0000256" key="5">
    <source>
        <dbReference type="SAM" id="Phobius"/>
    </source>
</evidence>
<accession>A0ABQ7JBZ8</accession>
<dbReference type="Pfam" id="PF06423">
    <property type="entry name" value="GWT1"/>
    <property type="match status" value="1"/>
</dbReference>
<evidence type="ECO:0000256" key="2">
    <source>
        <dbReference type="ARBA" id="ARBA00022692"/>
    </source>
</evidence>
<comment type="subcellular location">
    <subcellularLocation>
        <location evidence="1">Membrane</location>
        <topology evidence="1">Multi-pass membrane protein</topology>
    </subcellularLocation>
</comment>
<keyword evidence="7" id="KW-1185">Reference proteome</keyword>
<protein>
    <submittedName>
        <fullName evidence="6">GPI-anchored wall transfer protein GWT1</fullName>
    </submittedName>
</protein>
<feature type="transmembrane region" description="Helical" evidence="5">
    <location>
        <begin position="90"/>
        <end position="115"/>
    </location>
</feature>
<keyword evidence="4 5" id="KW-0472">Membrane</keyword>
<dbReference type="Proteomes" id="UP000823046">
    <property type="component" value="Unassembled WGS sequence"/>
</dbReference>
<comment type="caution">
    <text evidence="6">The sequence shown here is derived from an EMBL/GenBank/DDBJ whole genome shotgun (WGS) entry which is preliminary data.</text>
</comment>
<dbReference type="PANTHER" id="PTHR20661">
    <property type="entry name" value="PHOSPHATIDYLINOSITOL-GLYCAN BIOSYNTHESIS CLASS W PROTEIN"/>
    <property type="match status" value="1"/>
</dbReference>
<evidence type="ECO:0000313" key="6">
    <source>
        <dbReference type="EMBL" id="KAF8821537.1"/>
    </source>
</evidence>
<dbReference type="InterPro" id="IPR009447">
    <property type="entry name" value="PIGW/GWT1"/>
</dbReference>
<feature type="transmembrane region" description="Helical" evidence="5">
    <location>
        <begin position="277"/>
        <end position="295"/>
    </location>
</feature>
<keyword evidence="3 5" id="KW-1133">Transmembrane helix</keyword>
<keyword evidence="2 5" id="KW-0812">Transmembrane</keyword>
<feature type="transmembrane region" description="Helical" evidence="5">
    <location>
        <begin position="381"/>
        <end position="400"/>
    </location>
</feature>
<dbReference type="PANTHER" id="PTHR20661:SF0">
    <property type="entry name" value="PHOSPHATIDYLINOSITOL-GLYCAN BIOSYNTHESIS CLASS W PROTEIN"/>
    <property type="match status" value="1"/>
</dbReference>
<feature type="transmembrane region" description="Helical" evidence="5">
    <location>
        <begin position="302"/>
        <end position="320"/>
    </location>
</feature>
<gene>
    <name evidence="6" type="ORF">IE077_001928</name>
</gene>
<dbReference type="EMBL" id="JADAQX010000168">
    <property type="protein sequence ID" value="KAF8821537.1"/>
    <property type="molecule type" value="Genomic_DNA"/>
</dbReference>
<evidence type="ECO:0000256" key="3">
    <source>
        <dbReference type="ARBA" id="ARBA00022989"/>
    </source>
</evidence>
<evidence type="ECO:0000256" key="4">
    <source>
        <dbReference type="ARBA" id="ARBA00023136"/>
    </source>
</evidence>
<name>A0ABQ7JBZ8_9APIC</name>